<accession>A0AAW2DYC9</accession>
<gene>
    <name evidence="2" type="ORF">SO802_000830</name>
</gene>
<comment type="caution">
    <text evidence="2">The sequence shown here is derived from an EMBL/GenBank/DDBJ whole genome shotgun (WGS) entry which is preliminary data.</text>
</comment>
<evidence type="ECO:0000256" key="1">
    <source>
        <dbReference type="SAM" id="Phobius"/>
    </source>
</evidence>
<feature type="transmembrane region" description="Helical" evidence="1">
    <location>
        <begin position="95"/>
        <end position="116"/>
    </location>
</feature>
<evidence type="ECO:0000313" key="3">
    <source>
        <dbReference type="Proteomes" id="UP001459277"/>
    </source>
</evidence>
<name>A0AAW2DYC9_9ROSI</name>
<sequence length="140" mass="15440">MTSKYSRCIKLLESTHMVGSFSIPFRPIHSGGAYGSVAWLFSGGLWQITYTSFFAGFPDIGKLVQLFCSPLMGGCLFYCHGSLRIQLPSPGLRFPLAPGFVCWMFIPPSVLAWLQVFDSVKLSLFPVSQSLLSDSVQVSF</sequence>
<keyword evidence="3" id="KW-1185">Reference proteome</keyword>
<keyword evidence="1" id="KW-0812">Transmembrane</keyword>
<keyword evidence="1" id="KW-1133">Transmembrane helix</keyword>
<feature type="transmembrane region" description="Helical" evidence="1">
    <location>
        <begin position="63"/>
        <end position="83"/>
    </location>
</feature>
<dbReference type="EMBL" id="JAZDWU010000001">
    <property type="protein sequence ID" value="KAL0013761.1"/>
    <property type="molecule type" value="Genomic_DNA"/>
</dbReference>
<organism evidence="2 3">
    <name type="scientific">Lithocarpus litseifolius</name>
    <dbReference type="NCBI Taxonomy" id="425828"/>
    <lineage>
        <taxon>Eukaryota</taxon>
        <taxon>Viridiplantae</taxon>
        <taxon>Streptophyta</taxon>
        <taxon>Embryophyta</taxon>
        <taxon>Tracheophyta</taxon>
        <taxon>Spermatophyta</taxon>
        <taxon>Magnoliopsida</taxon>
        <taxon>eudicotyledons</taxon>
        <taxon>Gunneridae</taxon>
        <taxon>Pentapetalae</taxon>
        <taxon>rosids</taxon>
        <taxon>fabids</taxon>
        <taxon>Fagales</taxon>
        <taxon>Fagaceae</taxon>
        <taxon>Lithocarpus</taxon>
    </lineage>
</organism>
<feature type="transmembrane region" description="Helical" evidence="1">
    <location>
        <begin position="36"/>
        <end position="57"/>
    </location>
</feature>
<reference evidence="2 3" key="1">
    <citation type="submission" date="2024-01" db="EMBL/GenBank/DDBJ databases">
        <title>A telomere-to-telomere, gap-free genome of sweet tea (Lithocarpus litseifolius).</title>
        <authorList>
            <person name="Zhou J."/>
        </authorList>
    </citation>
    <scope>NUCLEOTIDE SEQUENCE [LARGE SCALE GENOMIC DNA]</scope>
    <source>
        <strain evidence="2">Zhou-2022a</strain>
        <tissue evidence="2">Leaf</tissue>
    </source>
</reference>
<keyword evidence="1" id="KW-0472">Membrane</keyword>
<evidence type="ECO:0000313" key="2">
    <source>
        <dbReference type="EMBL" id="KAL0013761.1"/>
    </source>
</evidence>
<dbReference type="AlphaFoldDB" id="A0AAW2DYC9"/>
<dbReference type="Proteomes" id="UP001459277">
    <property type="component" value="Unassembled WGS sequence"/>
</dbReference>
<proteinExistence type="predicted"/>
<protein>
    <submittedName>
        <fullName evidence="2">Uncharacterized protein</fullName>
    </submittedName>
</protein>